<dbReference type="SUPFAM" id="SSF46565">
    <property type="entry name" value="Chaperone J-domain"/>
    <property type="match status" value="1"/>
</dbReference>
<comment type="caution">
    <text evidence="7">The sequence shown here is derived from an EMBL/GenBank/DDBJ whole genome shotgun (WGS) entry which is preliminary data.</text>
</comment>
<reference evidence="7 8" key="1">
    <citation type="journal article" date="2018" name="G3 (Bethesda)">
        <title>Phylogenetic and Phylogenomic Definition of Rhizopus Species.</title>
        <authorList>
            <person name="Gryganskyi A.P."/>
            <person name="Golan J."/>
            <person name="Dolatabadi S."/>
            <person name="Mondo S."/>
            <person name="Robb S."/>
            <person name="Idnurm A."/>
            <person name="Muszewska A."/>
            <person name="Steczkiewicz K."/>
            <person name="Masonjones S."/>
            <person name="Liao H.L."/>
            <person name="Gajdeczka M.T."/>
            <person name="Anike F."/>
            <person name="Vuek A."/>
            <person name="Anishchenko I.M."/>
            <person name="Voigt K."/>
            <person name="de Hoog G.S."/>
            <person name="Smith M.E."/>
            <person name="Heitman J."/>
            <person name="Vilgalys R."/>
            <person name="Stajich J.E."/>
        </authorList>
    </citation>
    <scope>NUCLEOTIDE SEQUENCE [LARGE SCALE GENOMIC DNA]</scope>
    <source>
        <strain evidence="7 8">LSU 92-RS-03</strain>
    </source>
</reference>
<evidence type="ECO:0000259" key="6">
    <source>
        <dbReference type="PROSITE" id="PS50076"/>
    </source>
</evidence>
<organism evidence="7 8">
    <name type="scientific">Rhizopus stolonifer</name>
    <name type="common">Rhizopus nigricans</name>
    <dbReference type="NCBI Taxonomy" id="4846"/>
    <lineage>
        <taxon>Eukaryota</taxon>
        <taxon>Fungi</taxon>
        <taxon>Fungi incertae sedis</taxon>
        <taxon>Mucoromycota</taxon>
        <taxon>Mucoromycotina</taxon>
        <taxon>Mucoromycetes</taxon>
        <taxon>Mucorales</taxon>
        <taxon>Mucorineae</taxon>
        <taxon>Rhizopodaceae</taxon>
        <taxon>Rhizopus</taxon>
    </lineage>
</organism>
<keyword evidence="1" id="KW-0812">Transmembrane</keyword>
<keyword evidence="4" id="KW-0472">Membrane</keyword>
<dbReference type="AlphaFoldDB" id="A0A367KJ50"/>
<keyword evidence="8" id="KW-1185">Reference proteome</keyword>
<sequence length="216" mass="25411">MFELSLAMTKNHTNFYEWLGVEPAATTAEIGKAHRELVLKLHPDIATVDEAQEKFMITNQVAFVLRSTALRPLYDYILFENKGKIPFWKGFYYAYSRYKLQCMVLFLCIAAILLEYLKAWDHYMTEKLAMDQFIQNAKLMAGRLSDKHASAKTHRSYIDLGHRTLECEITEDKEIFIIQQDKRLPLSSSQLIQKPNIFNTFLLRYPVQWIQRFLTK</sequence>
<evidence type="ECO:0000313" key="8">
    <source>
        <dbReference type="Proteomes" id="UP000253551"/>
    </source>
</evidence>
<dbReference type="EMBL" id="PJQM01001500">
    <property type="protein sequence ID" value="RCI02170.1"/>
    <property type="molecule type" value="Genomic_DNA"/>
</dbReference>
<accession>A0A367KJ50</accession>
<dbReference type="PANTHER" id="PTHR44653:SF2">
    <property type="entry name" value="DNAJ HOMOLOG SUBFAMILY C MEMBER 1"/>
    <property type="match status" value="1"/>
</dbReference>
<keyword evidence="3" id="KW-1133">Transmembrane helix</keyword>
<dbReference type="GO" id="GO:0012505">
    <property type="term" value="C:endomembrane system"/>
    <property type="evidence" value="ECO:0007669"/>
    <property type="project" value="UniProtKB-SubCell"/>
</dbReference>
<evidence type="ECO:0000256" key="4">
    <source>
        <dbReference type="ARBA" id="ARBA00023136"/>
    </source>
</evidence>
<dbReference type="CDD" id="cd06257">
    <property type="entry name" value="DnaJ"/>
    <property type="match status" value="1"/>
</dbReference>
<name>A0A367KJ50_RHIST</name>
<dbReference type="PRINTS" id="PR00625">
    <property type="entry name" value="JDOMAIN"/>
</dbReference>
<dbReference type="Proteomes" id="UP000253551">
    <property type="component" value="Unassembled WGS sequence"/>
</dbReference>
<gene>
    <name evidence="7" type="ORF">CU098_002121</name>
</gene>
<feature type="domain" description="J" evidence="6">
    <location>
        <begin position="14"/>
        <end position="78"/>
    </location>
</feature>
<dbReference type="Pfam" id="PF00226">
    <property type="entry name" value="DnaJ"/>
    <property type="match status" value="1"/>
</dbReference>
<evidence type="ECO:0000256" key="2">
    <source>
        <dbReference type="ARBA" id="ARBA00022729"/>
    </source>
</evidence>
<dbReference type="PANTHER" id="PTHR44653">
    <property type="entry name" value="DNAJ HOMOLOG SUBFAMILY C MEMBER 1"/>
    <property type="match status" value="1"/>
</dbReference>
<comment type="subcellular location">
    <subcellularLocation>
        <location evidence="5">Endomembrane system</location>
        <topology evidence="5">Single-pass membrane protein</topology>
    </subcellularLocation>
</comment>
<evidence type="ECO:0000256" key="5">
    <source>
        <dbReference type="ARBA" id="ARBA00037847"/>
    </source>
</evidence>
<dbReference type="PROSITE" id="PS50076">
    <property type="entry name" value="DNAJ_2"/>
    <property type="match status" value="1"/>
</dbReference>
<dbReference type="OrthoDB" id="413400at2759"/>
<evidence type="ECO:0000256" key="3">
    <source>
        <dbReference type="ARBA" id="ARBA00022989"/>
    </source>
</evidence>
<dbReference type="InterPro" id="IPR052606">
    <property type="entry name" value="DnaJ_domain_protein"/>
</dbReference>
<evidence type="ECO:0000256" key="1">
    <source>
        <dbReference type="ARBA" id="ARBA00022692"/>
    </source>
</evidence>
<keyword evidence="2" id="KW-0732">Signal</keyword>
<proteinExistence type="predicted"/>
<protein>
    <recommendedName>
        <fullName evidence="6">J domain-containing protein</fullName>
    </recommendedName>
</protein>
<dbReference type="SMART" id="SM00271">
    <property type="entry name" value="DnaJ"/>
    <property type="match status" value="1"/>
</dbReference>
<evidence type="ECO:0000313" key="7">
    <source>
        <dbReference type="EMBL" id="RCI02170.1"/>
    </source>
</evidence>
<dbReference type="STRING" id="4846.A0A367KJ50"/>
<dbReference type="Gene3D" id="1.10.287.110">
    <property type="entry name" value="DnaJ domain"/>
    <property type="match status" value="1"/>
</dbReference>
<dbReference type="InterPro" id="IPR036869">
    <property type="entry name" value="J_dom_sf"/>
</dbReference>
<dbReference type="InterPro" id="IPR001623">
    <property type="entry name" value="DnaJ_domain"/>
</dbReference>